<evidence type="ECO:0000313" key="4">
    <source>
        <dbReference type="EMBL" id="PJL31362.1"/>
    </source>
</evidence>
<dbReference type="InterPro" id="IPR050909">
    <property type="entry name" value="Bact_Autotransporter_VF"/>
</dbReference>
<accession>A0A2J0UD39</accession>
<name>A0A2J0UD39_STEMA</name>
<sequence>MKTRFHRRRVAIAIAVGLCTALPLQARNLGPGESHTVLPGDAAEEWSLEEASIAMIPGSVATTVWADRSTVSIDGGTIGRSNDASSYGLYLGNGSDASVRNAAIIAGSRGIAVDLRHLAQADISDSTITAGEGGIGVGFVRGAQASLRNTSIMATDTDGVALHFINGAAGEVNMAHLAEGSRAIGSENAVKMVQNGNISPGTHSLTVDGSHLESHIGSAILVDAFGYTSAEIELRNGTTVTAGNGILLETVGAAEVNFNVDNSTLRGDLLNAVGSTIDARLQNGASLTGAMTNVSSLALDAATWNITGDSMLGRLDLGTGAVAFAAPTGGVHKTLDVAGDFSGNGGTILFNTVLADDAAASDRLVIGGDTSGTANVRVNNVGGAGAQTVNGIELINVGGASNGVFTLLGRAIGGQYEYFLHKGIGSNGNWYLRSQLPAVDDADPMPEPGEDTHPMPGPDENAFPLPGPQPEDDEPFPLPGPDPDGRNPEPVLRPEGGAYLANLQAAQSMFQMGYQQRQAGLNGGRSWVSVDGSRQGFDAVSRQLDIHGNSQSLTVGSDVWHSDNGLSAGVMLASGNATSTSTSALTGYYARGKVKGEALGVYGTWRGGNAADPSAGFYVDATVQRAQFRNRVEGVGLEAERYRSRAWQGTLEAGHAFRIGGASNGGIYLQPELQVGYNRWSDTRHTEVNGTEVTIEDANGLFGRAGVRLSGVTRWGNGVAEVQPYVAAHWLHNRANLQVDMDGDAVDARIPRSRAEVSAGASLKFAGGVGVFGGLSLQHASGYHRTAAQLGVNYSW</sequence>
<comment type="caution">
    <text evidence="4">The sequence shown here is derived from an EMBL/GenBank/DDBJ whole genome shotgun (WGS) entry which is preliminary data.</text>
</comment>
<evidence type="ECO:0000256" key="1">
    <source>
        <dbReference type="SAM" id="MobiDB-lite"/>
    </source>
</evidence>
<dbReference type="PANTHER" id="PTHR12338">
    <property type="entry name" value="AUTOTRANSPORTER"/>
    <property type="match status" value="1"/>
</dbReference>
<organism evidence="4 5">
    <name type="scientific">Stenotrophomonas maltophilia</name>
    <name type="common">Pseudomonas maltophilia</name>
    <name type="synonym">Xanthomonas maltophilia</name>
    <dbReference type="NCBI Taxonomy" id="40324"/>
    <lineage>
        <taxon>Bacteria</taxon>
        <taxon>Pseudomonadati</taxon>
        <taxon>Pseudomonadota</taxon>
        <taxon>Gammaproteobacteria</taxon>
        <taxon>Lysobacterales</taxon>
        <taxon>Lysobacteraceae</taxon>
        <taxon>Stenotrophomonas</taxon>
        <taxon>Stenotrophomonas maltophilia group</taxon>
    </lineage>
</organism>
<evidence type="ECO:0000313" key="5">
    <source>
        <dbReference type="Proteomes" id="UP000230167"/>
    </source>
</evidence>
<evidence type="ECO:0000259" key="3">
    <source>
        <dbReference type="PROSITE" id="PS51208"/>
    </source>
</evidence>
<dbReference type="PROSITE" id="PS51208">
    <property type="entry name" value="AUTOTRANSPORTER"/>
    <property type="match status" value="1"/>
</dbReference>
<dbReference type="OrthoDB" id="6053567at2"/>
<feature type="domain" description="Autotransporter" evidence="3">
    <location>
        <begin position="519"/>
        <end position="796"/>
    </location>
</feature>
<dbReference type="SMART" id="SM00869">
    <property type="entry name" value="Autotransporter"/>
    <property type="match status" value="1"/>
</dbReference>
<dbReference type="Gene3D" id="2.160.20.20">
    <property type="match status" value="1"/>
</dbReference>
<dbReference type="EMBL" id="NEQV01000002">
    <property type="protein sequence ID" value="PJL31362.1"/>
    <property type="molecule type" value="Genomic_DNA"/>
</dbReference>
<dbReference type="GO" id="GO:0019867">
    <property type="term" value="C:outer membrane"/>
    <property type="evidence" value="ECO:0007669"/>
    <property type="project" value="InterPro"/>
</dbReference>
<proteinExistence type="predicted"/>
<dbReference type="Gene3D" id="2.40.128.130">
    <property type="entry name" value="Autotransporter beta-domain"/>
    <property type="match status" value="1"/>
</dbReference>
<feature type="chain" id="PRO_5014405124" description="Autotransporter domain-containing protein" evidence="2">
    <location>
        <begin position="27"/>
        <end position="796"/>
    </location>
</feature>
<dbReference type="InterPro" id="IPR012332">
    <property type="entry name" value="Autotransporter_pectin_lyase_C"/>
</dbReference>
<reference evidence="4 5" key="1">
    <citation type="journal article" date="2017" name="Front. Microbiol.">
        <title>Double-Face Meets the Bacterial World: The Opportunistic Pathogen Stenotrophomonas maltophilia.</title>
        <authorList>
            <person name="Lira F."/>
            <person name="Berg G."/>
            <person name="Martinez J.L."/>
        </authorList>
    </citation>
    <scope>NUCLEOTIDE SEQUENCE [LARGE SCALE GENOMIC DNA]</scope>
    <source>
        <strain evidence="4 5">EA1</strain>
    </source>
</reference>
<dbReference type="InterPro" id="IPR036709">
    <property type="entry name" value="Autotransporte_beta_dom_sf"/>
</dbReference>
<dbReference type="Pfam" id="PF18883">
    <property type="entry name" value="AC_1"/>
    <property type="match status" value="1"/>
</dbReference>
<dbReference type="SUPFAM" id="SSF103515">
    <property type="entry name" value="Autotransporter"/>
    <property type="match status" value="1"/>
</dbReference>
<dbReference type="InterPro" id="IPR043990">
    <property type="entry name" value="AC_1"/>
</dbReference>
<dbReference type="InterPro" id="IPR005546">
    <property type="entry name" value="Autotransporte_beta"/>
</dbReference>
<dbReference type="InterPro" id="IPR011050">
    <property type="entry name" value="Pectin_lyase_fold/virulence"/>
</dbReference>
<dbReference type="InterPro" id="IPR006315">
    <property type="entry name" value="OM_autotransptr_brl_dom"/>
</dbReference>
<dbReference type="CDD" id="cd01344">
    <property type="entry name" value="PL2_Passenger_AT"/>
    <property type="match status" value="1"/>
</dbReference>
<gene>
    <name evidence="4" type="ORF">B9Y64_07210</name>
</gene>
<feature type="signal peptide" evidence="2">
    <location>
        <begin position="1"/>
        <end position="26"/>
    </location>
</feature>
<dbReference type="NCBIfam" id="TIGR01414">
    <property type="entry name" value="autotrans_barl"/>
    <property type="match status" value="1"/>
</dbReference>
<dbReference type="AlphaFoldDB" id="A0A2J0UD39"/>
<dbReference type="PANTHER" id="PTHR12338:SF5">
    <property type="entry name" value="ANTIGEN 43-RELATED"/>
    <property type="match status" value="1"/>
</dbReference>
<feature type="region of interest" description="Disordered" evidence="1">
    <location>
        <begin position="439"/>
        <end position="491"/>
    </location>
</feature>
<dbReference type="SUPFAM" id="SSF51126">
    <property type="entry name" value="Pectin lyase-like"/>
    <property type="match status" value="1"/>
</dbReference>
<evidence type="ECO:0000256" key="2">
    <source>
        <dbReference type="SAM" id="SignalP"/>
    </source>
</evidence>
<dbReference type="Proteomes" id="UP000230167">
    <property type="component" value="Unassembled WGS sequence"/>
</dbReference>
<protein>
    <recommendedName>
        <fullName evidence="3">Autotransporter domain-containing protein</fullName>
    </recommendedName>
</protein>
<keyword evidence="2" id="KW-0732">Signal</keyword>